<gene>
    <name evidence="3" type="ORF">LX13_001372</name>
</gene>
<feature type="transmembrane region" description="Helical" evidence="2">
    <location>
        <begin position="191"/>
        <end position="209"/>
    </location>
</feature>
<feature type="transmembrane region" description="Helical" evidence="2">
    <location>
        <begin position="234"/>
        <end position="257"/>
    </location>
</feature>
<feature type="region of interest" description="Disordered" evidence="1">
    <location>
        <begin position="281"/>
        <end position="308"/>
    </location>
</feature>
<keyword evidence="2" id="KW-0812">Transmembrane</keyword>
<evidence type="ECO:0000313" key="3">
    <source>
        <dbReference type="EMBL" id="MCP2175553.1"/>
    </source>
</evidence>
<evidence type="ECO:0000313" key="4">
    <source>
        <dbReference type="Proteomes" id="UP001206895"/>
    </source>
</evidence>
<dbReference type="EMBL" id="JAMTCJ010000002">
    <property type="protein sequence ID" value="MCP2175553.1"/>
    <property type="molecule type" value="Genomic_DNA"/>
</dbReference>
<proteinExistence type="predicted"/>
<accession>A0ABT1HBC8</accession>
<protein>
    <submittedName>
        <fullName evidence="3">Iron-regulated membrane protein</fullName>
    </submittedName>
</protein>
<keyword evidence="2" id="KW-0472">Membrane</keyword>
<keyword evidence="2" id="KW-1133">Transmembrane helix</keyword>
<name>A0ABT1HBC8_9NOCA</name>
<feature type="transmembrane region" description="Helical" evidence="2">
    <location>
        <begin position="396"/>
        <end position="422"/>
    </location>
</feature>
<sequence length="501" mass="55479">MKRDTHVSQTIDPPPIGTPDPATAQSREQRDLRGVDPSVWQRLRPFLMRLHFYGGMLAGPFLLIAAVTGLLYTFTPQLDPIVFKHELKVDQVGDRPLPMSEQIARAMAAHPEGQVTSIRPPSARDETTQVVMAAPDVPTDYSRTVFVDPYSGDVRGALTTFGQWLPIRAWFDEFHRNLHLGEYGRNYSELAASWLWVVALGGLALWIGYRARTRKLRRLAVPDRDKSGRTRTMTWHGSVGLLVVVGLLGLSVTGLTWSRYAGESISELRASLSWTTPSVNTVLSGETPTDSGASHHDSGSGSAEAEALSPTQTLIGVDRVLSTAENAGLQGPMWLYPPSAAGEGWQVTENKRRAPTRYDAITVDPSNGQITDRINFSDWPLIAKMTNWTIDAHMGILFGIVNQITLALLMIGLITVIIRGYILWWRRRPTRRRGLPRAPRRGALAELKPIEALILIVVIAGIGWYVPLFGLSIAAFVLFDVTVGLWQRRETVEPEQSVIAE</sequence>
<dbReference type="InterPro" id="IPR005625">
    <property type="entry name" value="PepSY-ass_TM"/>
</dbReference>
<reference evidence="3 4" key="1">
    <citation type="submission" date="2022-06" db="EMBL/GenBank/DDBJ databases">
        <title>Genomic Encyclopedia of Archaeal and Bacterial Type Strains, Phase II (KMG-II): from individual species to whole genera.</title>
        <authorList>
            <person name="Goeker M."/>
        </authorList>
    </citation>
    <scope>NUCLEOTIDE SEQUENCE [LARGE SCALE GENOMIC DNA]</scope>
    <source>
        <strain evidence="3 4">DSM 44693</strain>
    </source>
</reference>
<dbReference type="PANTHER" id="PTHR34219:SF1">
    <property type="entry name" value="PEPSY DOMAIN-CONTAINING PROTEIN"/>
    <property type="match status" value="1"/>
</dbReference>
<evidence type="ECO:0000256" key="1">
    <source>
        <dbReference type="SAM" id="MobiDB-lite"/>
    </source>
</evidence>
<dbReference type="PANTHER" id="PTHR34219">
    <property type="entry name" value="IRON-REGULATED INNER MEMBRANE PROTEIN-RELATED"/>
    <property type="match status" value="1"/>
</dbReference>
<comment type="caution">
    <text evidence="3">The sequence shown here is derived from an EMBL/GenBank/DDBJ whole genome shotgun (WGS) entry which is preliminary data.</text>
</comment>
<evidence type="ECO:0000256" key="2">
    <source>
        <dbReference type="SAM" id="Phobius"/>
    </source>
</evidence>
<dbReference type="Pfam" id="PF03929">
    <property type="entry name" value="PepSY_TM"/>
    <property type="match status" value="1"/>
</dbReference>
<keyword evidence="4" id="KW-1185">Reference proteome</keyword>
<feature type="transmembrane region" description="Helical" evidence="2">
    <location>
        <begin position="50"/>
        <end position="74"/>
    </location>
</feature>
<feature type="region of interest" description="Disordered" evidence="1">
    <location>
        <begin position="1"/>
        <end position="33"/>
    </location>
</feature>
<dbReference type="Proteomes" id="UP001206895">
    <property type="component" value="Unassembled WGS sequence"/>
</dbReference>
<organism evidence="3 4">
    <name type="scientific">Williamsia maris</name>
    <dbReference type="NCBI Taxonomy" id="72806"/>
    <lineage>
        <taxon>Bacteria</taxon>
        <taxon>Bacillati</taxon>
        <taxon>Actinomycetota</taxon>
        <taxon>Actinomycetes</taxon>
        <taxon>Mycobacteriales</taxon>
        <taxon>Nocardiaceae</taxon>
        <taxon>Williamsia</taxon>
    </lineage>
</organism>